<gene>
    <name evidence="3" type="ORF">KP509_20G036500</name>
</gene>
<proteinExistence type="predicted"/>
<evidence type="ECO:0000313" key="4">
    <source>
        <dbReference type="Proteomes" id="UP000825935"/>
    </source>
</evidence>
<protein>
    <submittedName>
        <fullName evidence="3">Uncharacterized protein</fullName>
    </submittedName>
</protein>
<keyword evidence="4" id="KW-1185">Reference proteome</keyword>
<name>A0A8T2SHZ4_CERRI</name>
<accession>A0A8T2SHZ4</accession>
<keyword evidence="2" id="KW-0812">Transmembrane</keyword>
<dbReference type="Proteomes" id="UP000825935">
    <property type="component" value="Chromosome 20"/>
</dbReference>
<reference evidence="3" key="1">
    <citation type="submission" date="2021-08" db="EMBL/GenBank/DDBJ databases">
        <title>WGS assembly of Ceratopteris richardii.</title>
        <authorList>
            <person name="Marchant D.B."/>
            <person name="Chen G."/>
            <person name="Jenkins J."/>
            <person name="Shu S."/>
            <person name="Leebens-Mack J."/>
            <person name="Grimwood J."/>
            <person name="Schmutz J."/>
            <person name="Soltis P."/>
            <person name="Soltis D."/>
            <person name="Chen Z.-H."/>
        </authorList>
    </citation>
    <scope>NUCLEOTIDE SEQUENCE</scope>
    <source>
        <strain evidence="3">Whitten #5841</strain>
        <tissue evidence="3">Leaf</tissue>
    </source>
</reference>
<organism evidence="3 4">
    <name type="scientific">Ceratopteris richardii</name>
    <name type="common">Triangle waterfern</name>
    <dbReference type="NCBI Taxonomy" id="49495"/>
    <lineage>
        <taxon>Eukaryota</taxon>
        <taxon>Viridiplantae</taxon>
        <taxon>Streptophyta</taxon>
        <taxon>Embryophyta</taxon>
        <taxon>Tracheophyta</taxon>
        <taxon>Polypodiopsida</taxon>
        <taxon>Polypodiidae</taxon>
        <taxon>Polypodiales</taxon>
        <taxon>Pteridineae</taxon>
        <taxon>Pteridaceae</taxon>
        <taxon>Parkerioideae</taxon>
        <taxon>Ceratopteris</taxon>
    </lineage>
</organism>
<keyword evidence="2" id="KW-0472">Membrane</keyword>
<evidence type="ECO:0000256" key="2">
    <source>
        <dbReference type="SAM" id="Phobius"/>
    </source>
</evidence>
<evidence type="ECO:0000313" key="3">
    <source>
        <dbReference type="EMBL" id="KAH7331493.1"/>
    </source>
</evidence>
<dbReference type="AlphaFoldDB" id="A0A8T2SHZ4"/>
<comment type="caution">
    <text evidence="3">The sequence shown here is derived from an EMBL/GenBank/DDBJ whole genome shotgun (WGS) entry which is preliminary data.</text>
</comment>
<keyword evidence="2" id="KW-1133">Transmembrane helix</keyword>
<dbReference type="EMBL" id="CM035425">
    <property type="protein sequence ID" value="KAH7331493.1"/>
    <property type="molecule type" value="Genomic_DNA"/>
</dbReference>
<sequence length="104" mass="12048">MLTPNNRPHFDGDSAHHTKQKNDIRRLTRIRAHTEFKKISPPSRVDSRGFLYFSLSLINPIMGNNLSFIGTHVSIILILYKERFSNMILNMTLVKLWGKIRSLA</sequence>
<feature type="region of interest" description="Disordered" evidence="1">
    <location>
        <begin position="1"/>
        <end position="23"/>
    </location>
</feature>
<feature type="compositionally biased region" description="Basic and acidic residues" evidence="1">
    <location>
        <begin position="8"/>
        <end position="23"/>
    </location>
</feature>
<feature type="transmembrane region" description="Helical" evidence="2">
    <location>
        <begin position="50"/>
        <end position="80"/>
    </location>
</feature>
<evidence type="ECO:0000256" key="1">
    <source>
        <dbReference type="SAM" id="MobiDB-lite"/>
    </source>
</evidence>